<gene>
    <name evidence="7" type="ORF">EJ997_06745</name>
</gene>
<dbReference type="InterPro" id="IPR051598">
    <property type="entry name" value="TSUP/Inactive_protease-like"/>
</dbReference>
<evidence type="ECO:0000256" key="1">
    <source>
        <dbReference type="ARBA" id="ARBA00004141"/>
    </source>
</evidence>
<dbReference type="OrthoDB" id="3240334at2"/>
<evidence type="ECO:0000256" key="6">
    <source>
        <dbReference type="RuleBase" id="RU363041"/>
    </source>
</evidence>
<keyword evidence="4 6" id="KW-1133">Transmembrane helix</keyword>
<evidence type="ECO:0000256" key="4">
    <source>
        <dbReference type="ARBA" id="ARBA00022989"/>
    </source>
</evidence>
<dbReference type="GO" id="GO:0005886">
    <property type="term" value="C:plasma membrane"/>
    <property type="evidence" value="ECO:0007669"/>
    <property type="project" value="UniProtKB-SubCell"/>
</dbReference>
<dbReference type="EMBL" id="CP034593">
    <property type="protein sequence ID" value="AZQ77073.1"/>
    <property type="molecule type" value="Genomic_DNA"/>
</dbReference>
<feature type="transmembrane region" description="Helical" evidence="6">
    <location>
        <begin position="70"/>
        <end position="89"/>
    </location>
</feature>
<dbReference type="PANTHER" id="PTHR43701:SF2">
    <property type="entry name" value="MEMBRANE TRANSPORTER PROTEIN YJNA-RELATED"/>
    <property type="match status" value="1"/>
</dbReference>
<comment type="subcellular location">
    <subcellularLocation>
        <location evidence="6">Cell membrane</location>
        <topology evidence="6">Multi-pass membrane protein</topology>
    </subcellularLocation>
    <subcellularLocation>
        <location evidence="1">Membrane</location>
        <topology evidence="1">Multi-pass membrane protein</topology>
    </subcellularLocation>
</comment>
<keyword evidence="6" id="KW-1003">Cell membrane</keyword>
<feature type="transmembrane region" description="Helical" evidence="6">
    <location>
        <begin position="174"/>
        <end position="193"/>
    </location>
</feature>
<evidence type="ECO:0000313" key="8">
    <source>
        <dbReference type="Proteomes" id="UP000280344"/>
    </source>
</evidence>
<name>A0A3S9PXG1_9ACTO</name>
<feature type="transmembrane region" description="Helical" evidence="6">
    <location>
        <begin position="95"/>
        <end position="116"/>
    </location>
</feature>
<feature type="transmembrane region" description="Helical" evidence="6">
    <location>
        <begin position="231"/>
        <end position="249"/>
    </location>
</feature>
<feature type="transmembrane region" description="Helical" evidence="6">
    <location>
        <begin position="136"/>
        <end position="168"/>
    </location>
</feature>
<dbReference type="InterPro" id="IPR002781">
    <property type="entry name" value="TM_pro_TauE-like"/>
</dbReference>
<keyword evidence="3 6" id="KW-0812">Transmembrane</keyword>
<reference evidence="7 8" key="1">
    <citation type="submission" date="2018-12" db="EMBL/GenBank/DDBJ databases">
        <title>Complete genome sequence of Flaviflexus sp. H23T48.</title>
        <authorList>
            <person name="Bae J.-W."/>
            <person name="Lee J.-Y."/>
        </authorList>
    </citation>
    <scope>NUCLEOTIDE SEQUENCE [LARGE SCALE GENOMIC DNA]</scope>
    <source>
        <strain evidence="7 8">H23T48</strain>
    </source>
</reference>
<dbReference type="KEGG" id="flh:EJ997_06745"/>
<comment type="similarity">
    <text evidence="2 6">Belongs to the 4-toluene sulfonate uptake permease (TSUP) (TC 2.A.102) family.</text>
</comment>
<dbReference type="Proteomes" id="UP000280344">
    <property type="component" value="Chromosome"/>
</dbReference>
<evidence type="ECO:0000256" key="2">
    <source>
        <dbReference type="ARBA" id="ARBA00009142"/>
    </source>
</evidence>
<dbReference type="PANTHER" id="PTHR43701">
    <property type="entry name" value="MEMBRANE TRANSPORTER PROTEIN MJ0441-RELATED"/>
    <property type="match status" value="1"/>
</dbReference>
<feature type="transmembrane region" description="Helical" evidence="6">
    <location>
        <begin position="205"/>
        <end position="225"/>
    </location>
</feature>
<sequence length="253" mass="26231">MIPLLVGLSIGIVVGLLGAGGGILSIPVLMYVLDQPAYAAAIGSLLGVALTSAGSLTIHVRQSNVRIKEGLVFGTLSVLGSFLGARASLLIDDLLIVRVFAIFLLLVAVLFAYNTVRGSTKVAPPRDGPMTWREKLGLIAVATVTGFATGLFGVGGGFMVVPALVLIMKMTMRHAVGTSLLVMVISSLVGILGRLPFQGDLNFQLIGLFVAGSIVGGLIGSVFSSKIPQRVLTGTFAVLVAAVGIYTMCQSWF</sequence>
<organism evidence="7 8">
    <name type="scientific">Flaviflexus ciconiae</name>
    <dbReference type="NCBI Taxonomy" id="2496867"/>
    <lineage>
        <taxon>Bacteria</taxon>
        <taxon>Bacillati</taxon>
        <taxon>Actinomycetota</taxon>
        <taxon>Actinomycetes</taxon>
        <taxon>Actinomycetales</taxon>
        <taxon>Actinomycetaceae</taxon>
        <taxon>Flaviflexus</taxon>
    </lineage>
</organism>
<dbReference type="AlphaFoldDB" id="A0A3S9PXG1"/>
<evidence type="ECO:0000313" key="7">
    <source>
        <dbReference type="EMBL" id="AZQ77073.1"/>
    </source>
</evidence>
<proteinExistence type="inferred from homology"/>
<dbReference type="Pfam" id="PF01925">
    <property type="entry name" value="TauE"/>
    <property type="match status" value="1"/>
</dbReference>
<evidence type="ECO:0000256" key="3">
    <source>
        <dbReference type="ARBA" id="ARBA00022692"/>
    </source>
</evidence>
<keyword evidence="5 6" id="KW-0472">Membrane</keyword>
<dbReference type="RefSeq" id="WP_126703878.1">
    <property type="nucleotide sequence ID" value="NZ_CP034593.1"/>
</dbReference>
<keyword evidence="8" id="KW-1185">Reference proteome</keyword>
<protein>
    <recommendedName>
        <fullName evidence="6">Probable membrane transporter protein</fullName>
    </recommendedName>
</protein>
<accession>A0A3S9PXG1</accession>
<feature type="transmembrane region" description="Helical" evidence="6">
    <location>
        <begin position="37"/>
        <end position="58"/>
    </location>
</feature>
<evidence type="ECO:0000256" key="5">
    <source>
        <dbReference type="ARBA" id="ARBA00023136"/>
    </source>
</evidence>